<dbReference type="InterPro" id="IPR027417">
    <property type="entry name" value="P-loop_NTPase"/>
</dbReference>
<dbReference type="CDD" id="cd06571">
    <property type="entry name" value="Bac_DnaA_C"/>
    <property type="match status" value="1"/>
</dbReference>
<keyword evidence="4 8" id="KW-0547">Nucleotide-binding</keyword>
<dbReference type="SUPFAM" id="SSF48295">
    <property type="entry name" value="TrpR-like"/>
    <property type="match status" value="1"/>
</dbReference>
<comment type="domain">
    <text evidence="8">Domain I is involved in oligomerization and binding regulators, domain II is flexibile and of varying length in different bacteria, domain III forms the AAA+ region, while domain IV binds dsDNA.</text>
</comment>
<proteinExistence type="inferred from homology"/>
<dbReference type="SUPFAM" id="SSF52540">
    <property type="entry name" value="P-loop containing nucleoside triphosphate hydrolases"/>
    <property type="match status" value="1"/>
</dbReference>
<dbReference type="Gene3D" id="3.30.300.180">
    <property type="match status" value="1"/>
</dbReference>
<comment type="caution">
    <text evidence="8">Lacks conserved residue(s) required for the propagation of feature annotation.</text>
</comment>
<feature type="binding site" evidence="8">
    <location>
        <position position="149"/>
    </location>
    <ligand>
        <name>ATP</name>
        <dbReference type="ChEBI" id="CHEBI:30616"/>
    </ligand>
</feature>
<keyword evidence="3 8" id="KW-0235">DNA replication</keyword>
<keyword evidence="7 8" id="KW-0238">DNA-binding</keyword>
<evidence type="ECO:0000313" key="14">
    <source>
        <dbReference type="EMBL" id="MSN96252.1"/>
    </source>
</evidence>
<dbReference type="PROSITE" id="PS01008">
    <property type="entry name" value="DNAA"/>
    <property type="match status" value="1"/>
</dbReference>
<dbReference type="EMBL" id="VWSJ01000008">
    <property type="protein sequence ID" value="MSN96252.1"/>
    <property type="molecule type" value="Genomic_DNA"/>
</dbReference>
<dbReference type="Pfam" id="PF08299">
    <property type="entry name" value="Bac_DnaA_C"/>
    <property type="match status" value="1"/>
</dbReference>
<dbReference type="NCBIfam" id="TIGR00362">
    <property type="entry name" value="DnaA"/>
    <property type="match status" value="1"/>
</dbReference>
<evidence type="ECO:0000256" key="2">
    <source>
        <dbReference type="ARBA" id="ARBA00022490"/>
    </source>
</evidence>
<reference evidence="14 15" key="1">
    <citation type="submission" date="2019-09" db="EMBL/GenBank/DDBJ databases">
        <authorList>
            <person name="Silva M."/>
            <person name="Pereira G."/>
            <person name="Lopes-Da-Costa L."/>
            <person name="Silva E."/>
        </authorList>
    </citation>
    <scope>NUCLEOTIDE SEQUENCE [LARGE SCALE GENOMIC DNA]</scope>
    <source>
        <strain evidence="14 15">FMV-PI01</strain>
    </source>
</reference>
<dbReference type="InterPro" id="IPR010921">
    <property type="entry name" value="Trp_repressor/repl_initiator"/>
</dbReference>
<feature type="binding site" evidence="8">
    <location>
        <position position="150"/>
    </location>
    <ligand>
        <name>ATP</name>
        <dbReference type="ChEBI" id="CHEBI:30616"/>
    </ligand>
</feature>
<comment type="function">
    <text evidence="8 10">Plays an essential role in the initiation and regulation of chromosomal replication. ATP-DnaA binds to the origin of replication (oriC) to initiate formation of the DNA replication initiation complex once per cell cycle. Binds the DnaA box (a 9 base pair repeat at the origin) and separates the double-stranded (ds)DNA. Forms a right-handed helical filament on oriC DNA; dsDNA binds to the exterior of the filament while single-stranded (ss)DNA is stabiized in the filament's interior. The ATP-DnaA-oriC complex binds and stabilizes one strand of the AT-rich DNA unwinding element (DUE), permitting loading of DNA polymerase. After initiation quickly degrades to an ADP-DnaA complex that is not apt for DNA replication. Binds acidic phospholipids.</text>
</comment>
<dbReference type="PANTHER" id="PTHR30050">
    <property type="entry name" value="CHROMOSOMAL REPLICATION INITIATOR PROTEIN DNAA"/>
    <property type="match status" value="1"/>
</dbReference>
<dbReference type="SMART" id="SM00760">
    <property type="entry name" value="Bac_DnaA_C"/>
    <property type="match status" value="1"/>
</dbReference>
<comment type="similarity">
    <text evidence="1 8 11">Belongs to the DnaA family.</text>
</comment>
<dbReference type="GO" id="GO:0006270">
    <property type="term" value="P:DNA replication initiation"/>
    <property type="evidence" value="ECO:0007669"/>
    <property type="project" value="UniProtKB-UniRule"/>
</dbReference>
<feature type="domain" description="Chromosomal replication initiator DnaA C-terminal" evidence="13">
    <location>
        <begin position="344"/>
        <end position="413"/>
    </location>
</feature>
<evidence type="ECO:0000256" key="3">
    <source>
        <dbReference type="ARBA" id="ARBA00022705"/>
    </source>
</evidence>
<dbReference type="Gene3D" id="3.40.50.300">
    <property type="entry name" value="P-loop containing nucleotide triphosphate hydrolases"/>
    <property type="match status" value="1"/>
</dbReference>
<dbReference type="Gene3D" id="1.10.8.60">
    <property type="match status" value="1"/>
</dbReference>
<protein>
    <recommendedName>
        <fullName evidence="8 9">Chromosomal replication initiator protein DnaA</fullName>
    </recommendedName>
</protein>
<comment type="caution">
    <text evidence="14">The sequence shown here is derived from an EMBL/GenBank/DDBJ whole genome shotgun (WGS) entry which is preliminary data.</text>
</comment>
<dbReference type="InterPro" id="IPR013317">
    <property type="entry name" value="DnaA_dom"/>
</dbReference>
<evidence type="ECO:0000256" key="11">
    <source>
        <dbReference type="RuleBase" id="RU004227"/>
    </source>
</evidence>
<comment type="subunit">
    <text evidence="8">Oligomerizes as a right-handed, spiral filament on DNA at oriC.</text>
</comment>
<evidence type="ECO:0000256" key="7">
    <source>
        <dbReference type="ARBA" id="ARBA00023125"/>
    </source>
</evidence>
<keyword evidence="15" id="KW-1185">Reference proteome</keyword>
<dbReference type="AlphaFoldDB" id="A0A6L5WIF8"/>
<dbReference type="Proteomes" id="UP000476338">
    <property type="component" value="Unassembled WGS sequence"/>
</dbReference>
<sequence length="443" mass="51180">MLHIKEQVFTELKKSILPNEFDKYIKNLILNEKNSKPGFIVFTTKNKLIAKFIQTKYGKKIEEIYELKTGIKPTVYITTSLNLNSKIKNEIKQIKQENKSSSLIETYKFENFIVGDCNRPAFLSSKCVAKNPGKVYNPFFLYGPSGLGKTHLLQSIGNYCIENGKIVICITSEQFKNDFTFHIKNLSMDKFRTKYRDCDILLVDDIQFLGNTDKIQEEFFNTFNHLKQKGGQIVMVSDKKPEFLKGFEERLLSRFSGGLIMNIEPPELETKMEIIRKKSSDNKIVLDDKIIEYIATNMGDNIREIESALNKINAYSTLMRMKITLELTKTILIDQIKERKENITIDDILKEVSKELNIKPSDIKSKNRSKNIVEARRICIYLSKILTTTTMPAIAVFFGLKDHSAVSHNIKKIKQLFDKDDYLKIKIEELKSKITKGKNSENM</sequence>
<dbReference type="HAMAP" id="MF_00377">
    <property type="entry name" value="DnaA_bact"/>
    <property type="match status" value="1"/>
</dbReference>
<dbReference type="Gene3D" id="1.10.1750.10">
    <property type="match status" value="1"/>
</dbReference>
<evidence type="ECO:0000259" key="12">
    <source>
        <dbReference type="SMART" id="SM00382"/>
    </source>
</evidence>
<evidence type="ECO:0000256" key="10">
    <source>
        <dbReference type="RuleBase" id="RU000577"/>
    </source>
</evidence>
<name>A0A6L5WIF8_9BACT</name>
<feature type="region of interest" description="Domain I, interacts with DnaA modulators" evidence="8">
    <location>
        <begin position="1"/>
        <end position="99"/>
    </location>
</feature>
<reference evidence="14 15" key="2">
    <citation type="submission" date="2020-03" db="EMBL/GenBank/DDBJ databases">
        <title>Campylobacter portucalensis sp. nov., a new species of Campylobacter isolated from the reproductive tract of bulls.</title>
        <authorList>
            <person name="Silva M.F."/>
            <person name="Pereira G."/>
            <person name="Carneiro C."/>
            <person name="Hemphill A."/>
            <person name="Mateus L."/>
            <person name="Lopes-Da-Costa L."/>
            <person name="Silva E."/>
        </authorList>
    </citation>
    <scope>NUCLEOTIDE SEQUENCE [LARGE SCALE GENOMIC DNA]</scope>
    <source>
        <strain evidence="14 15">FMV-PI01</strain>
    </source>
</reference>
<evidence type="ECO:0000259" key="13">
    <source>
        <dbReference type="SMART" id="SM00760"/>
    </source>
</evidence>
<keyword evidence="5 8" id="KW-0067">ATP-binding</keyword>
<keyword evidence="2 8" id="KW-0963">Cytoplasm</keyword>
<organism evidence="14 15">
    <name type="scientific">Campylobacter portucalensis</name>
    <dbReference type="NCBI Taxonomy" id="2608384"/>
    <lineage>
        <taxon>Bacteria</taxon>
        <taxon>Pseudomonadati</taxon>
        <taxon>Campylobacterota</taxon>
        <taxon>Epsilonproteobacteria</taxon>
        <taxon>Campylobacterales</taxon>
        <taxon>Campylobacteraceae</taxon>
        <taxon>Campylobacter</taxon>
    </lineage>
</organism>
<feature type="domain" description="AAA+ ATPase" evidence="12">
    <location>
        <begin position="135"/>
        <end position="267"/>
    </location>
</feature>
<feature type="binding site" evidence="8">
    <location>
        <position position="148"/>
    </location>
    <ligand>
        <name>ATP</name>
        <dbReference type="ChEBI" id="CHEBI:30616"/>
    </ligand>
</feature>
<dbReference type="GO" id="GO:0005737">
    <property type="term" value="C:cytoplasm"/>
    <property type="evidence" value="ECO:0007669"/>
    <property type="project" value="UniProtKB-SubCell"/>
</dbReference>
<dbReference type="Pfam" id="PF00308">
    <property type="entry name" value="Bac_DnaA"/>
    <property type="match status" value="1"/>
</dbReference>
<accession>A0A6L5WIF8</accession>
<keyword evidence="6 8" id="KW-0446">Lipid-binding</keyword>
<evidence type="ECO:0000313" key="15">
    <source>
        <dbReference type="Proteomes" id="UP000476338"/>
    </source>
</evidence>
<dbReference type="InterPro" id="IPR018312">
    <property type="entry name" value="Chromosome_initiator_DnaA_CS"/>
</dbReference>
<dbReference type="GO" id="GO:0006275">
    <property type="term" value="P:regulation of DNA replication"/>
    <property type="evidence" value="ECO:0007669"/>
    <property type="project" value="UniProtKB-UniRule"/>
</dbReference>
<dbReference type="GO" id="GO:0008289">
    <property type="term" value="F:lipid binding"/>
    <property type="evidence" value="ECO:0007669"/>
    <property type="project" value="UniProtKB-KW"/>
</dbReference>
<evidence type="ECO:0000256" key="1">
    <source>
        <dbReference type="ARBA" id="ARBA00006583"/>
    </source>
</evidence>
<evidence type="ECO:0000256" key="4">
    <source>
        <dbReference type="ARBA" id="ARBA00022741"/>
    </source>
</evidence>
<feature type="region of interest" description="Domain IV, binds dsDNA" evidence="8">
    <location>
        <begin position="317"/>
        <end position="443"/>
    </location>
</feature>
<comment type="subcellular location">
    <subcellularLocation>
        <location evidence="8">Cytoplasm</location>
    </subcellularLocation>
</comment>
<dbReference type="GO" id="GO:0003688">
    <property type="term" value="F:DNA replication origin binding"/>
    <property type="evidence" value="ECO:0007669"/>
    <property type="project" value="UniProtKB-UniRule"/>
</dbReference>
<dbReference type="PANTHER" id="PTHR30050:SF2">
    <property type="entry name" value="CHROMOSOMAL REPLICATION INITIATOR PROTEIN DNAA"/>
    <property type="match status" value="1"/>
</dbReference>
<gene>
    <name evidence="8 14" type="primary">dnaA</name>
    <name evidence="14" type="ORF">F1B92_03430</name>
</gene>
<dbReference type="InterPro" id="IPR013159">
    <property type="entry name" value="DnaA_C"/>
</dbReference>
<dbReference type="RefSeq" id="WP_154570519.1">
    <property type="nucleotide sequence ID" value="NZ_VWSJ01000008.1"/>
</dbReference>
<evidence type="ECO:0000256" key="6">
    <source>
        <dbReference type="ARBA" id="ARBA00023121"/>
    </source>
</evidence>
<dbReference type="PRINTS" id="PR00051">
    <property type="entry name" value="DNAA"/>
</dbReference>
<dbReference type="InterPro" id="IPR020591">
    <property type="entry name" value="Chromosome_initiator_DnaA-like"/>
</dbReference>
<dbReference type="GO" id="GO:0005886">
    <property type="term" value="C:plasma membrane"/>
    <property type="evidence" value="ECO:0007669"/>
    <property type="project" value="TreeGrafter"/>
</dbReference>
<feature type="binding site" evidence="8">
    <location>
        <position position="146"/>
    </location>
    <ligand>
        <name>ATP</name>
        <dbReference type="ChEBI" id="CHEBI:30616"/>
    </ligand>
</feature>
<dbReference type="InterPro" id="IPR001957">
    <property type="entry name" value="Chromosome_initiator_DnaA"/>
</dbReference>
<dbReference type="CDD" id="cd00009">
    <property type="entry name" value="AAA"/>
    <property type="match status" value="1"/>
</dbReference>
<evidence type="ECO:0000256" key="9">
    <source>
        <dbReference type="NCBIfam" id="TIGR00362"/>
    </source>
</evidence>
<dbReference type="GO" id="GO:0005524">
    <property type="term" value="F:ATP binding"/>
    <property type="evidence" value="ECO:0007669"/>
    <property type="project" value="UniProtKB-UniRule"/>
</dbReference>
<evidence type="ECO:0000256" key="8">
    <source>
        <dbReference type="HAMAP-Rule" id="MF_00377"/>
    </source>
</evidence>
<dbReference type="InterPro" id="IPR003593">
    <property type="entry name" value="AAA+_ATPase"/>
</dbReference>
<evidence type="ECO:0000256" key="5">
    <source>
        <dbReference type="ARBA" id="ARBA00022840"/>
    </source>
</evidence>
<dbReference type="SMART" id="SM00382">
    <property type="entry name" value="AAA"/>
    <property type="match status" value="1"/>
</dbReference>
<dbReference type="InterPro" id="IPR038454">
    <property type="entry name" value="DnaA_N_sf"/>
</dbReference>